<dbReference type="Proteomes" id="UP000006591">
    <property type="component" value="Chromosome 9"/>
</dbReference>
<evidence type="ECO:0000313" key="2">
    <source>
        <dbReference type="EnsemblPlants" id="ONIVA09G05920.1"/>
    </source>
</evidence>
<feature type="region of interest" description="Disordered" evidence="1">
    <location>
        <begin position="156"/>
        <end position="199"/>
    </location>
</feature>
<feature type="compositionally biased region" description="Basic and acidic residues" evidence="1">
    <location>
        <begin position="119"/>
        <end position="135"/>
    </location>
</feature>
<evidence type="ECO:0000256" key="1">
    <source>
        <dbReference type="SAM" id="MobiDB-lite"/>
    </source>
</evidence>
<dbReference type="Gramene" id="ONIVA09G05920.1">
    <property type="protein sequence ID" value="ONIVA09G05920.1"/>
    <property type="gene ID" value="ONIVA09G05920"/>
</dbReference>
<protein>
    <submittedName>
        <fullName evidence="2">Uncharacterized protein</fullName>
    </submittedName>
</protein>
<dbReference type="EnsemblPlants" id="ONIVA09G05920.1">
    <property type="protein sequence ID" value="ONIVA09G05920.1"/>
    <property type="gene ID" value="ONIVA09G05920"/>
</dbReference>
<dbReference type="HOGENOM" id="CLU_1597011_0_0_1"/>
<reference evidence="2" key="2">
    <citation type="submission" date="2018-04" db="EMBL/GenBank/DDBJ databases">
        <title>OnivRS2 (Oryza nivara Reference Sequence Version 2).</title>
        <authorList>
            <person name="Zhang J."/>
            <person name="Kudrna D."/>
            <person name="Lee S."/>
            <person name="Talag J."/>
            <person name="Rajasekar S."/>
            <person name="Welchert J."/>
            <person name="Hsing Y.-I."/>
            <person name="Wing R.A."/>
        </authorList>
    </citation>
    <scope>NUCLEOTIDE SEQUENCE [LARGE SCALE GENOMIC DNA]</scope>
    <source>
        <strain evidence="2">SL10</strain>
    </source>
</reference>
<evidence type="ECO:0000313" key="3">
    <source>
        <dbReference type="Proteomes" id="UP000006591"/>
    </source>
</evidence>
<feature type="compositionally biased region" description="Polar residues" evidence="1">
    <location>
        <begin position="169"/>
        <end position="179"/>
    </location>
</feature>
<dbReference type="AlphaFoldDB" id="A0A0E0II17"/>
<keyword evidence="3" id="KW-1185">Reference proteome</keyword>
<sequence length="199" mass="22035">MLTTITVEGRRHAEAQVGDVVAYSYRRTQRQRHGRQRRLIGVAARGGAGDGRWEAIWATSTHKYPLSLGHFRLLRRLGYGNISAACTLLELRGGGGGALFTLVELVRRHGRPTGRRRNKEKEEGEEKKRRNKTEGMENVTAMAQFQFCKISIAPNGITNSNERERESGDSTSSESTANSGEVRGGVMVVGHEAMARARE</sequence>
<accession>A0A0E0II17</accession>
<proteinExistence type="predicted"/>
<feature type="region of interest" description="Disordered" evidence="1">
    <location>
        <begin position="111"/>
        <end position="137"/>
    </location>
</feature>
<reference evidence="2" key="1">
    <citation type="submission" date="2015-04" db="UniProtKB">
        <authorList>
            <consortium name="EnsemblPlants"/>
        </authorList>
    </citation>
    <scope>IDENTIFICATION</scope>
    <source>
        <strain evidence="2">SL10</strain>
    </source>
</reference>
<organism evidence="2">
    <name type="scientific">Oryza nivara</name>
    <name type="common">Indian wild rice</name>
    <name type="synonym">Oryza sativa f. spontanea</name>
    <dbReference type="NCBI Taxonomy" id="4536"/>
    <lineage>
        <taxon>Eukaryota</taxon>
        <taxon>Viridiplantae</taxon>
        <taxon>Streptophyta</taxon>
        <taxon>Embryophyta</taxon>
        <taxon>Tracheophyta</taxon>
        <taxon>Spermatophyta</taxon>
        <taxon>Magnoliopsida</taxon>
        <taxon>Liliopsida</taxon>
        <taxon>Poales</taxon>
        <taxon>Poaceae</taxon>
        <taxon>BOP clade</taxon>
        <taxon>Oryzoideae</taxon>
        <taxon>Oryzeae</taxon>
        <taxon>Oryzinae</taxon>
        <taxon>Oryza</taxon>
    </lineage>
</organism>
<name>A0A0E0II17_ORYNI</name>
<dbReference type="OMA" id="ATSTHKY"/>